<evidence type="ECO:0000313" key="2">
    <source>
        <dbReference type="Proteomes" id="UP001283361"/>
    </source>
</evidence>
<gene>
    <name evidence="1" type="ORF">RRG08_016184</name>
</gene>
<keyword evidence="2" id="KW-1185">Reference proteome</keyword>
<dbReference type="AlphaFoldDB" id="A0AAE0ZPI6"/>
<dbReference type="EMBL" id="JAWDGP010003560">
    <property type="protein sequence ID" value="KAK3773080.1"/>
    <property type="molecule type" value="Genomic_DNA"/>
</dbReference>
<organism evidence="1 2">
    <name type="scientific">Elysia crispata</name>
    <name type="common">lettuce slug</name>
    <dbReference type="NCBI Taxonomy" id="231223"/>
    <lineage>
        <taxon>Eukaryota</taxon>
        <taxon>Metazoa</taxon>
        <taxon>Spiralia</taxon>
        <taxon>Lophotrochozoa</taxon>
        <taxon>Mollusca</taxon>
        <taxon>Gastropoda</taxon>
        <taxon>Heterobranchia</taxon>
        <taxon>Euthyneura</taxon>
        <taxon>Panpulmonata</taxon>
        <taxon>Sacoglossa</taxon>
        <taxon>Placobranchoidea</taxon>
        <taxon>Plakobranchidae</taxon>
        <taxon>Elysia</taxon>
    </lineage>
</organism>
<protein>
    <submittedName>
        <fullName evidence="1">Uncharacterized protein</fullName>
    </submittedName>
</protein>
<accession>A0AAE0ZPI6</accession>
<dbReference type="Proteomes" id="UP001283361">
    <property type="component" value="Unassembled WGS sequence"/>
</dbReference>
<reference evidence="1" key="1">
    <citation type="journal article" date="2023" name="G3 (Bethesda)">
        <title>A reference genome for the long-term kleptoplast-retaining sea slug Elysia crispata morphotype clarki.</title>
        <authorList>
            <person name="Eastman K.E."/>
            <person name="Pendleton A.L."/>
            <person name="Shaikh M.A."/>
            <person name="Suttiyut T."/>
            <person name="Ogas R."/>
            <person name="Tomko P."/>
            <person name="Gavelis G."/>
            <person name="Widhalm J.R."/>
            <person name="Wisecaver J.H."/>
        </authorList>
    </citation>
    <scope>NUCLEOTIDE SEQUENCE</scope>
    <source>
        <strain evidence="1">ECLA1</strain>
    </source>
</reference>
<name>A0AAE0ZPI6_9GAST</name>
<evidence type="ECO:0000313" key="1">
    <source>
        <dbReference type="EMBL" id="KAK3773080.1"/>
    </source>
</evidence>
<comment type="caution">
    <text evidence="1">The sequence shown here is derived from an EMBL/GenBank/DDBJ whole genome shotgun (WGS) entry which is preliminary data.</text>
</comment>
<sequence>MTSQGRESPKKMSSFLHWEGQEHKVYTPKSKTTVVLSPVLVLFFQKKLTRAGSNRSVCRVDANNWVVPVTSRVIGPDVDAGWAEHASQRQSCPVCRSLTAINSSRSLVSSERCLSLQLLTTSAVIAPRLLHEAQGAELFTHTGIISNKKRNYISRSSSTSEALLYRHIV</sequence>
<proteinExistence type="predicted"/>